<gene>
    <name evidence="1" type="ORF">EVAR_60551_1</name>
</gene>
<accession>A0A4C1YHW5</accession>
<evidence type="ECO:0000313" key="2">
    <source>
        <dbReference type="Proteomes" id="UP000299102"/>
    </source>
</evidence>
<dbReference type="AlphaFoldDB" id="A0A4C1YHW5"/>
<name>A0A4C1YHW5_EUMVA</name>
<evidence type="ECO:0000313" key="1">
    <source>
        <dbReference type="EMBL" id="GBP74402.1"/>
    </source>
</evidence>
<organism evidence="1 2">
    <name type="scientific">Eumeta variegata</name>
    <name type="common">Bagworm moth</name>
    <name type="synonym">Eumeta japonica</name>
    <dbReference type="NCBI Taxonomy" id="151549"/>
    <lineage>
        <taxon>Eukaryota</taxon>
        <taxon>Metazoa</taxon>
        <taxon>Ecdysozoa</taxon>
        <taxon>Arthropoda</taxon>
        <taxon>Hexapoda</taxon>
        <taxon>Insecta</taxon>
        <taxon>Pterygota</taxon>
        <taxon>Neoptera</taxon>
        <taxon>Endopterygota</taxon>
        <taxon>Lepidoptera</taxon>
        <taxon>Glossata</taxon>
        <taxon>Ditrysia</taxon>
        <taxon>Tineoidea</taxon>
        <taxon>Psychidae</taxon>
        <taxon>Oiketicinae</taxon>
        <taxon>Eumeta</taxon>
    </lineage>
</organism>
<sequence>MAAPPVFRTLNECKDSGSVRSRGISTYYDYYGDRPRRPGGATLWERGRGIRVVVGQLVALGRRCRPAAWSRSEAILLPEYSFRRPILLFILLRHYIGVPSVPRVDAGRSRSLFVSCRLSCRGPSSSGAVPALHLHRTVCARSRDEARPASDYVFLGVKGDTSALLATWIVIGYLMEGATWKGRGSPELTGLIITAEAVTSHLYSLTFEAVLTCAEPLFTNTLPSLATADSARAAPVFVFARSLMPDVHEQLALDSFGMSNRFSDRH</sequence>
<comment type="caution">
    <text evidence="1">The sequence shown here is derived from an EMBL/GenBank/DDBJ whole genome shotgun (WGS) entry which is preliminary data.</text>
</comment>
<dbReference type="Proteomes" id="UP000299102">
    <property type="component" value="Unassembled WGS sequence"/>
</dbReference>
<dbReference type="EMBL" id="BGZK01001207">
    <property type="protein sequence ID" value="GBP74402.1"/>
    <property type="molecule type" value="Genomic_DNA"/>
</dbReference>
<keyword evidence="2" id="KW-1185">Reference proteome</keyword>
<reference evidence="1 2" key="1">
    <citation type="journal article" date="2019" name="Commun. Biol.">
        <title>The bagworm genome reveals a unique fibroin gene that provides high tensile strength.</title>
        <authorList>
            <person name="Kono N."/>
            <person name="Nakamura H."/>
            <person name="Ohtoshi R."/>
            <person name="Tomita M."/>
            <person name="Numata K."/>
            <person name="Arakawa K."/>
        </authorList>
    </citation>
    <scope>NUCLEOTIDE SEQUENCE [LARGE SCALE GENOMIC DNA]</scope>
</reference>
<proteinExistence type="predicted"/>
<protein>
    <submittedName>
        <fullName evidence="1">Uncharacterized protein</fullName>
    </submittedName>
</protein>